<dbReference type="SUPFAM" id="SSF52317">
    <property type="entry name" value="Class I glutamine amidotransferase-like"/>
    <property type="match status" value="1"/>
</dbReference>
<dbReference type="EMBL" id="DSEC01000510">
    <property type="protein sequence ID" value="HER44222.1"/>
    <property type="molecule type" value="Genomic_DNA"/>
</dbReference>
<organism evidence="1">
    <name type="scientific">Eiseniibacteriota bacterium</name>
    <dbReference type="NCBI Taxonomy" id="2212470"/>
    <lineage>
        <taxon>Bacteria</taxon>
        <taxon>Candidatus Eiseniibacteriota</taxon>
    </lineage>
</organism>
<proteinExistence type="predicted"/>
<sequence length="57" mass="6454">MFDKRVAIIQFPGVNCEYETARAVRAVGMEAELFRWNEDPDLLDSCRAVVLPGGFSY</sequence>
<dbReference type="Proteomes" id="UP000886069">
    <property type="component" value="Unassembled WGS sequence"/>
</dbReference>
<dbReference type="AlphaFoldDB" id="A0A7V2F3Y1"/>
<protein>
    <submittedName>
        <fullName evidence="1">Phosphoribosylformylglycinamidine synthase</fullName>
    </submittedName>
</protein>
<comment type="caution">
    <text evidence="1">The sequence shown here is derived from an EMBL/GenBank/DDBJ whole genome shotgun (WGS) entry which is preliminary data.</text>
</comment>
<dbReference type="Gene3D" id="3.40.50.880">
    <property type="match status" value="1"/>
</dbReference>
<name>A0A7V2F3Y1_UNCEI</name>
<evidence type="ECO:0000313" key="1">
    <source>
        <dbReference type="EMBL" id="HER44222.1"/>
    </source>
</evidence>
<reference evidence="1" key="1">
    <citation type="journal article" date="2020" name="mSystems">
        <title>Genome- and Community-Level Interaction Insights into Carbon Utilization and Element Cycling Functions of Hydrothermarchaeota in Hydrothermal Sediment.</title>
        <authorList>
            <person name="Zhou Z."/>
            <person name="Liu Y."/>
            <person name="Xu W."/>
            <person name="Pan J."/>
            <person name="Luo Z.H."/>
            <person name="Li M."/>
        </authorList>
    </citation>
    <scope>NUCLEOTIDE SEQUENCE [LARGE SCALE GENOMIC DNA]</scope>
    <source>
        <strain evidence="1">SpSt-1233</strain>
    </source>
</reference>
<dbReference type="InterPro" id="IPR029062">
    <property type="entry name" value="Class_I_gatase-like"/>
</dbReference>
<accession>A0A7V2F3Y1</accession>
<dbReference type="Pfam" id="PF13507">
    <property type="entry name" value="GATase_5"/>
    <property type="match status" value="1"/>
</dbReference>
<feature type="non-terminal residue" evidence="1">
    <location>
        <position position="57"/>
    </location>
</feature>
<dbReference type="PROSITE" id="PS51273">
    <property type="entry name" value="GATASE_TYPE_1"/>
    <property type="match status" value="1"/>
</dbReference>
<gene>
    <name evidence="1" type="ORF">ENO08_07165</name>
</gene>